<accession>A0A0A9CQV2</accession>
<dbReference type="PANTHER" id="PTHR34835:SF34">
    <property type="entry name" value="OS08G0555500 PROTEIN"/>
    <property type="match status" value="1"/>
</dbReference>
<evidence type="ECO:0000313" key="1">
    <source>
        <dbReference type="EMBL" id="JAD78684.1"/>
    </source>
</evidence>
<dbReference type="PANTHER" id="PTHR34835">
    <property type="entry name" value="OS07G0283600 PROTEIN-RELATED"/>
    <property type="match status" value="1"/>
</dbReference>
<organism evidence="1">
    <name type="scientific">Arundo donax</name>
    <name type="common">Giant reed</name>
    <name type="synonym">Donax arundinaceus</name>
    <dbReference type="NCBI Taxonomy" id="35708"/>
    <lineage>
        <taxon>Eukaryota</taxon>
        <taxon>Viridiplantae</taxon>
        <taxon>Streptophyta</taxon>
        <taxon>Embryophyta</taxon>
        <taxon>Tracheophyta</taxon>
        <taxon>Spermatophyta</taxon>
        <taxon>Magnoliopsida</taxon>
        <taxon>Liliopsida</taxon>
        <taxon>Poales</taxon>
        <taxon>Poaceae</taxon>
        <taxon>PACMAD clade</taxon>
        <taxon>Arundinoideae</taxon>
        <taxon>Arundineae</taxon>
        <taxon>Arundo</taxon>
    </lineage>
</organism>
<reference evidence="1" key="2">
    <citation type="journal article" date="2015" name="Data Brief">
        <title>Shoot transcriptome of the giant reed, Arundo donax.</title>
        <authorList>
            <person name="Barrero R.A."/>
            <person name="Guerrero F.D."/>
            <person name="Moolhuijzen P."/>
            <person name="Goolsby J.A."/>
            <person name="Tidwell J."/>
            <person name="Bellgard S.E."/>
            <person name="Bellgard M.I."/>
        </authorList>
    </citation>
    <scope>NUCLEOTIDE SEQUENCE</scope>
    <source>
        <tissue evidence="1">Shoot tissue taken approximately 20 cm above the soil surface</tissue>
    </source>
</reference>
<proteinExistence type="predicted"/>
<evidence type="ECO:0008006" key="2">
    <source>
        <dbReference type="Google" id="ProtNLM"/>
    </source>
</evidence>
<dbReference type="AlphaFoldDB" id="A0A0A9CQV2"/>
<sequence length="175" mass="19897">MQGTLQCSQLKLVALLKTFGKDRKDAIKNAGFGALLLLKKMNIARNTCAQIVDTFDMETEEFVIGGNRIKMTTEDVQHILDLPSEGDEIHGPEEKQPTELFCKYIEPGKTTIQFSSLTEFFTKNNRDDIEFIRKFLMYTIGIFICPTTQPSIRSEYFNLLLDVEGIKGVNWCSLT</sequence>
<protein>
    <recommendedName>
        <fullName evidence="2">DUF1985 domain-containing protein</fullName>
    </recommendedName>
</protein>
<reference evidence="1" key="1">
    <citation type="submission" date="2014-09" db="EMBL/GenBank/DDBJ databases">
        <authorList>
            <person name="Magalhaes I.L.F."/>
            <person name="Oliveira U."/>
            <person name="Santos F.R."/>
            <person name="Vidigal T.H.D.A."/>
            <person name="Brescovit A.D."/>
            <person name="Santos A.J."/>
        </authorList>
    </citation>
    <scope>NUCLEOTIDE SEQUENCE</scope>
    <source>
        <tissue evidence="1">Shoot tissue taken approximately 20 cm above the soil surface</tissue>
    </source>
</reference>
<dbReference type="EMBL" id="GBRH01219211">
    <property type="protein sequence ID" value="JAD78684.1"/>
    <property type="molecule type" value="Transcribed_RNA"/>
</dbReference>
<name>A0A0A9CQV2_ARUDO</name>